<dbReference type="PROSITE" id="PS00584">
    <property type="entry name" value="PFKB_KINASES_2"/>
    <property type="match status" value="1"/>
</dbReference>
<keyword evidence="2 4" id="KW-0418">Kinase</keyword>
<dbReference type="SUPFAM" id="SSF53613">
    <property type="entry name" value="Ribokinase-like"/>
    <property type="match status" value="1"/>
</dbReference>
<dbReference type="AlphaFoldDB" id="A0A0A7V6N0"/>
<keyword evidence="1" id="KW-0808">Transferase</keyword>
<dbReference type="HOGENOM" id="CLU_065902_2_1_2"/>
<dbReference type="STRING" id="1410606.T478_1457"/>
<dbReference type="EMBL" id="CP007026">
    <property type="protein sequence ID" value="AJA92340.1"/>
    <property type="molecule type" value="Genomic_DNA"/>
</dbReference>
<evidence type="ECO:0000256" key="2">
    <source>
        <dbReference type="ARBA" id="ARBA00022777"/>
    </source>
</evidence>
<dbReference type="PANTHER" id="PTHR47098">
    <property type="entry name" value="PROTEIN MAK32"/>
    <property type="match status" value="1"/>
</dbReference>
<reference evidence="4 5" key="1">
    <citation type="journal article" date="2015" name="Proc. Natl. Acad. Sci. U.S.A.">
        <title>Genomic and proteomic characterization of "Candidatus Nitrosopelagicus brevis": An ammonia-oxidizing archaeon from the open ocean.</title>
        <authorList>
            <person name="Santoro A.E."/>
            <person name="Dupont C.L."/>
            <person name="Richter R.A."/>
            <person name="Craig M.T."/>
            <person name="Carini P."/>
            <person name="McIlvin M.R."/>
            <person name="Yang Y."/>
            <person name="Orsi W.D."/>
            <person name="Moran D.M."/>
            <person name="Saito M.A."/>
        </authorList>
    </citation>
    <scope>NUCLEOTIDE SEQUENCE [LARGE SCALE GENOMIC DNA]</scope>
    <source>
        <strain evidence="5">V2</strain>
    </source>
</reference>
<dbReference type="PANTHER" id="PTHR47098:SF2">
    <property type="entry name" value="PROTEIN MAK32"/>
    <property type="match status" value="1"/>
</dbReference>
<dbReference type="InterPro" id="IPR002173">
    <property type="entry name" value="Carboh/pur_kinase_PfkB_CS"/>
</dbReference>
<name>A0A0A7V6N0_9ARCH</name>
<dbReference type="GO" id="GO:0016301">
    <property type="term" value="F:kinase activity"/>
    <property type="evidence" value="ECO:0007669"/>
    <property type="project" value="UniProtKB-KW"/>
</dbReference>
<dbReference type="Gene3D" id="3.40.1190.20">
    <property type="match status" value="1"/>
</dbReference>
<gene>
    <name evidence="4" type="ORF">T478_1457</name>
</gene>
<feature type="domain" description="Carbohydrate kinase PfkB" evidence="3">
    <location>
        <begin position="15"/>
        <end position="287"/>
    </location>
</feature>
<sequence length="310" mass="34311">MTRDLYIISAKKYMLTVFGSTALDTIRTPKKTLKNVLGGAATFAAISASFFTKPGLIAVVGSDFPKKYHTVLKNHLDLKGLTVLNGKTFRYDGKYDATMSVRETLKTELNVLADFKPTVPDAYKKSEFVYLANNDPEQNAKIIKEFDNVKFSMCDTIEFWIATKRNAVIKMIKSVDAVVINDEEAKLLTKEDNLIKCAKKMMSWGANYVVIKKGEHGALLFHEDVIFPSVGFSLESVVDPTGAGDSFAGAMIGHLAAKNKTSFSEIKKSIIYGNVMGSFAVEKYGLAGLTSLKKSDISKRIKQYEKMVTF</sequence>
<evidence type="ECO:0000313" key="4">
    <source>
        <dbReference type="EMBL" id="AJA92340.1"/>
    </source>
</evidence>
<dbReference type="Pfam" id="PF00294">
    <property type="entry name" value="PfkB"/>
    <property type="match status" value="1"/>
</dbReference>
<proteinExistence type="predicted"/>
<evidence type="ECO:0000259" key="3">
    <source>
        <dbReference type="Pfam" id="PF00294"/>
    </source>
</evidence>
<dbReference type="Proteomes" id="UP000030944">
    <property type="component" value="Chromosome"/>
</dbReference>
<evidence type="ECO:0000313" key="5">
    <source>
        <dbReference type="Proteomes" id="UP000030944"/>
    </source>
</evidence>
<protein>
    <submittedName>
        <fullName evidence="4">Carbohydrate kinase, PfkB family</fullName>
    </submittedName>
</protein>
<accession>A0A0A7V6N0</accession>
<dbReference type="InterPro" id="IPR029056">
    <property type="entry name" value="Ribokinase-like"/>
</dbReference>
<dbReference type="InterPro" id="IPR011611">
    <property type="entry name" value="PfkB_dom"/>
</dbReference>
<organism evidence="4 5">
    <name type="scientific">Candidatus Nitrosopelagicus brevis</name>
    <dbReference type="NCBI Taxonomy" id="1410606"/>
    <lineage>
        <taxon>Archaea</taxon>
        <taxon>Nitrososphaerota</taxon>
    </lineage>
</organism>
<evidence type="ECO:0000256" key="1">
    <source>
        <dbReference type="ARBA" id="ARBA00022679"/>
    </source>
</evidence>
<dbReference type="KEGG" id="nbv:T478_1457"/>